<organism evidence="1 2">
    <name type="scientific">Dioscorea alata</name>
    <name type="common">Purple yam</name>
    <dbReference type="NCBI Taxonomy" id="55571"/>
    <lineage>
        <taxon>Eukaryota</taxon>
        <taxon>Viridiplantae</taxon>
        <taxon>Streptophyta</taxon>
        <taxon>Embryophyta</taxon>
        <taxon>Tracheophyta</taxon>
        <taxon>Spermatophyta</taxon>
        <taxon>Magnoliopsida</taxon>
        <taxon>Liliopsida</taxon>
        <taxon>Dioscoreales</taxon>
        <taxon>Dioscoreaceae</taxon>
        <taxon>Dioscorea</taxon>
    </lineage>
</organism>
<dbReference type="Proteomes" id="UP000827976">
    <property type="component" value="Chromosome 3"/>
</dbReference>
<feature type="non-terminal residue" evidence="1">
    <location>
        <position position="1"/>
    </location>
</feature>
<protein>
    <submittedName>
        <fullName evidence="1">25S rRNA (Uracil2634-N3)-methyltransferase protein</fullName>
    </submittedName>
</protein>
<comment type="caution">
    <text evidence="1">The sequence shown here is derived from an EMBL/GenBank/DDBJ whole genome shotgun (WGS) entry which is preliminary data.</text>
</comment>
<reference evidence="2" key="1">
    <citation type="journal article" date="2022" name="Nat. Commun.">
        <title>Chromosome evolution and the genetic basis of agronomically important traits in greater yam.</title>
        <authorList>
            <person name="Bredeson J.V."/>
            <person name="Lyons J.B."/>
            <person name="Oniyinde I.O."/>
            <person name="Okereke N.R."/>
            <person name="Kolade O."/>
            <person name="Nnabue I."/>
            <person name="Nwadili C.O."/>
            <person name="Hribova E."/>
            <person name="Parker M."/>
            <person name="Nwogha J."/>
            <person name="Shu S."/>
            <person name="Carlson J."/>
            <person name="Kariba R."/>
            <person name="Muthemba S."/>
            <person name="Knop K."/>
            <person name="Barton G.J."/>
            <person name="Sherwood A.V."/>
            <person name="Lopez-Montes A."/>
            <person name="Asiedu R."/>
            <person name="Jamnadass R."/>
            <person name="Muchugi A."/>
            <person name="Goodstein D."/>
            <person name="Egesi C.N."/>
            <person name="Featherston J."/>
            <person name="Asfaw A."/>
            <person name="Simpson G.G."/>
            <person name="Dolezel J."/>
            <person name="Hendre P.S."/>
            <person name="Van Deynze A."/>
            <person name="Kumar P.L."/>
            <person name="Obidiegwu J.E."/>
            <person name="Bhattacharjee R."/>
            <person name="Rokhsar D.S."/>
        </authorList>
    </citation>
    <scope>NUCLEOTIDE SEQUENCE [LARGE SCALE GENOMIC DNA]</scope>
    <source>
        <strain evidence="2">cv. TDa95/00328</strain>
    </source>
</reference>
<dbReference type="EMBL" id="CM037013">
    <property type="protein sequence ID" value="KAH7689124.1"/>
    <property type="molecule type" value="Genomic_DNA"/>
</dbReference>
<keyword evidence="2" id="KW-1185">Reference proteome</keyword>
<evidence type="ECO:0000313" key="2">
    <source>
        <dbReference type="Proteomes" id="UP000827976"/>
    </source>
</evidence>
<sequence length="218" mass="25733">TEKKRYFTHYSSSQRILLVGEGDFSFSACLARAFGSAKNMVATSLDSQAMLLRKYQLSEVHLQELKKLNCLVLHGIDVKAMHKHRILKHMKFDRIIFNFPHAGHDLFFKERDRELMKRHMELVGDFFKVASKMLNEEGQVHVSHRDDYPYRLWRIEDLANDAELVLKQKVVFRKWDYPGYSNKRGSGVLSDYEFPLKDSFTFKFSLAAPYRKKQRLHL</sequence>
<name>A0ACB7WLE5_DIOAL</name>
<accession>A0ACB7WLE5</accession>
<gene>
    <name evidence="1" type="ORF">IHE45_03G076200</name>
</gene>
<proteinExistence type="predicted"/>
<evidence type="ECO:0000313" key="1">
    <source>
        <dbReference type="EMBL" id="KAH7689124.1"/>
    </source>
</evidence>